<evidence type="ECO:0000256" key="2">
    <source>
        <dbReference type="ARBA" id="ARBA00009320"/>
    </source>
</evidence>
<reference evidence="13 14" key="1">
    <citation type="submission" date="2018-01" db="EMBL/GenBank/DDBJ databases">
        <title>Genome sequence of a Cantenovulum-like bacteria.</title>
        <authorList>
            <person name="Tan W.R."/>
            <person name="Lau N.-S."/>
            <person name="Go F."/>
            <person name="Amirul A.-A.A."/>
        </authorList>
    </citation>
    <scope>NUCLEOTIDE SEQUENCE [LARGE SCALE GENOMIC DNA]</scope>
    <source>
        <strain evidence="13 14">CCB-QB4</strain>
    </source>
</reference>
<evidence type="ECO:0000256" key="12">
    <source>
        <dbReference type="NCBIfam" id="TIGR03461"/>
    </source>
</evidence>
<comment type="similarity">
    <text evidence="2">Belongs to the class-IV pyridoxal-phosphate-dependent aminotransferase family.</text>
</comment>
<evidence type="ECO:0000256" key="6">
    <source>
        <dbReference type="ARBA" id="ARBA00023239"/>
    </source>
</evidence>
<dbReference type="GO" id="GO:0008696">
    <property type="term" value="F:4-amino-4-deoxychorismate lyase activity"/>
    <property type="evidence" value="ECO:0007669"/>
    <property type="project" value="UniProtKB-UniRule"/>
</dbReference>
<evidence type="ECO:0000256" key="11">
    <source>
        <dbReference type="ARBA" id="ARBA00069174"/>
    </source>
</evidence>
<evidence type="ECO:0000256" key="7">
    <source>
        <dbReference type="ARBA" id="ARBA00035633"/>
    </source>
</evidence>
<comment type="cofactor">
    <cofactor evidence="1">
        <name>pyridoxal 5'-phosphate</name>
        <dbReference type="ChEBI" id="CHEBI:597326"/>
    </cofactor>
</comment>
<keyword evidence="14" id="KW-1185">Reference proteome</keyword>
<accession>A0A2S0VP41</accession>
<dbReference type="GO" id="GO:0030170">
    <property type="term" value="F:pyridoxal phosphate binding"/>
    <property type="evidence" value="ECO:0007669"/>
    <property type="project" value="InterPro"/>
</dbReference>
<sequence length="268" mass="30246">MRLHFISERSKLSPYNRAIQFGDAHFTTMKVCSGEIQLFSYHQARLQLASSRLGFVIDESEWQWLFEMLSSHAEGKQTAVVKIIISRGESQRGYAIPEPPDYQAFIYTSELPIDWLAQLQQGIALNIADFTLGHQPALAGLKHCNRLEQVMLKQELQAKGWSDAIVCDLTGNVIETSIANLFFYDGHTWYTPELSLAGVAGVYRQYILQQAKKHNIKIEVCAIARQNLTNFTAAFACNALQGIVPVTQIAENSLSVEPVHHFKRTFEN</sequence>
<dbReference type="InterPro" id="IPR043131">
    <property type="entry name" value="BCAT-like_N"/>
</dbReference>
<dbReference type="EC" id="4.1.3.38" evidence="8 12"/>
<dbReference type="InterPro" id="IPR001544">
    <property type="entry name" value="Aminotrans_IV"/>
</dbReference>
<evidence type="ECO:0000313" key="13">
    <source>
        <dbReference type="EMBL" id="AWB65969.1"/>
    </source>
</evidence>
<comment type="pathway">
    <text evidence="7">Cofactor biosynthesis; tetrahydrofolate biosynthesis; 4-aminobenzoate from chorismate: step 2/2.</text>
</comment>
<gene>
    <name evidence="13" type="primary">pabC</name>
    <name evidence="13" type="ORF">C2869_05720</name>
</gene>
<dbReference type="PANTHER" id="PTHR42743:SF2">
    <property type="entry name" value="AMINODEOXYCHORISMATE LYASE"/>
    <property type="match status" value="1"/>
</dbReference>
<evidence type="ECO:0000256" key="1">
    <source>
        <dbReference type="ARBA" id="ARBA00001933"/>
    </source>
</evidence>
<evidence type="ECO:0000256" key="10">
    <source>
        <dbReference type="ARBA" id="ARBA00054027"/>
    </source>
</evidence>
<dbReference type="KEGG" id="cate:C2869_05720"/>
<protein>
    <recommendedName>
        <fullName evidence="11 12">Aminodeoxychorismate lyase</fullName>
        <ecNumber evidence="8 12">4.1.3.38</ecNumber>
    </recommendedName>
</protein>
<evidence type="ECO:0000256" key="3">
    <source>
        <dbReference type="ARBA" id="ARBA00011738"/>
    </source>
</evidence>
<dbReference type="GO" id="GO:0005829">
    <property type="term" value="C:cytosol"/>
    <property type="evidence" value="ECO:0007669"/>
    <property type="project" value="TreeGrafter"/>
</dbReference>
<dbReference type="Pfam" id="PF01063">
    <property type="entry name" value="Aminotran_4"/>
    <property type="match status" value="1"/>
</dbReference>
<dbReference type="InterPro" id="IPR043132">
    <property type="entry name" value="BCAT-like_C"/>
</dbReference>
<keyword evidence="5" id="KW-0289">Folate biosynthesis</keyword>
<dbReference type="Gene3D" id="3.30.470.10">
    <property type="match status" value="1"/>
</dbReference>
<keyword evidence="4" id="KW-0663">Pyridoxal phosphate</keyword>
<dbReference type="EMBL" id="CP026604">
    <property type="protein sequence ID" value="AWB65969.1"/>
    <property type="molecule type" value="Genomic_DNA"/>
</dbReference>
<dbReference type="FunFam" id="3.20.10.10:FF:000002">
    <property type="entry name" value="D-alanine aminotransferase"/>
    <property type="match status" value="1"/>
</dbReference>
<proteinExistence type="inferred from homology"/>
<comment type="subunit">
    <text evidence="3">Homodimer.</text>
</comment>
<dbReference type="InterPro" id="IPR036038">
    <property type="entry name" value="Aminotransferase-like"/>
</dbReference>
<dbReference type="GO" id="GO:0008153">
    <property type="term" value="P:4-aminobenzoate biosynthetic process"/>
    <property type="evidence" value="ECO:0007669"/>
    <property type="project" value="UniProtKB-UniRule"/>
</dbReference>
<dbReference type="InterPro" id="IPR017824">
    <property type="entry name" value="Aminodeoxychorismate_lyase_IV"/>
</dbReference>
<evidence type="ECO:0000256" key="4">
    <source>
        <dbReference type="ARBA" id="ARBA00022898"/>
    </source>
</evidence>
<comment type="catalytic activity">
    <reaction evidence="9">
        <text>4-amino-4-deoxychorismate = 4-aminobenzoate + pyruvate + H(+)</text>
        <dbReference type="Rhea" id="RHEA:16201"/>
        <dbReference type="ChEBI" id="CHEBI:15361"/>
        <dbReference type="ChEBI" id="CHEBI:15378"/>
        <dbReference type="ChEBI" id="CHEBI:17836"/>
        <dbReference type="ChEBI" id="CHEBI:58406"/>
        <dbReference type="EC" id="4.1.3.38"/>
    </reaction>
</comment>
<organism evidence="13 14">
    <name type="scientific">Saccharobesus litoralis</name>
    <dbReference type="NCBI Taxonomy" id="2172099"/>
    <lineage>
        <taxon>Bacteria</taxon>
        <taxon>Pseudomonadati</taxon>
        <taxon>Pseudomonadota</taxon>
        <taxon>Gammaproteobacteria</taxon>
        <taxon>Alteromonadales</taxon>
        <taxon>Alteromonadaceae</taxon>
        <taxon>Saccharobesus</taxon>
    </lineage>
</organism>
<comment type="function">
    <text evidence="10">Involved in the biosynthesis of p-aminobenzoate (PABA), a precursor of tetrahydrofolate. Converts 4-amino-4-deoxychorismate into 4-aminobenzoate (PABA) and pyruvate.</text>
</comment>
<name>A0A2S0VP41_9ALTE</name>
<dbReference type="InterPro" id="IPR050571">
    <property type="entry name" value="Class-IV_PLP-Dep_Aminotrnsfr"/>
</dbReference>
<dbReference type="PANTHER" id="PTHR42743">
    <property type="entry name" value="AMINO-ACID AMINOTRANSFERASE"/>
    <property type="match status" value="1"/>
</dbReference>
<keyword evidence="6 13" id="KW-0456">Lyase</keyword>
<dbReference type="Gene3D" id="3.20.10.10">
    <property type="entry name" value="D-amino Acid Aminotransferase, subunit A, domain 2"/>
    <property type="match status" value="1"/>
</dbReference>
<evidence type="ECO:0000256" key="5">
    <source>
        <dbReference type="ARBA" id="ARBA00022909"/>
    </source>
</evidence>
<dbReference type="Proteomes" id="UP000244441">
    <property type="component" value="Chromosome"/>
</dbReference>
<dbReference type="NCBIfam" id="TIGR03461">
    <property type="entry name" value="pabC_Proteo"/>
    <property type="match status" value="1"/>
</dbReference>
<dbReference type="SUPFAM" id="SSF56752">
    <property type="entry name" value="D-aminoacid aminotransferase-like PLP-dependent enzymes"/>
    <property type="match status" value="1"/>
</dbReference>
<evidence type="ECO:0000256" key="8">
    <source>
        <dbReference type="ARBA" id="ARBA00035676"/>
    </source>
</evidence>
<dbReference type="AlphaFoldDB" id="A0A2S0VP41"/>
<evidence type="ECO:0000313" key="14">
    <source>
        <dbReference type="Proteomes" id="UP000244441"/>
    </source>
</evidence>
<evidence type="ECO:0000256" key="9">
    <source>
        <dbReference type="ARBA" id="ARBA00049529"/>
    </source>
</evidence>
<dbReference type="GO" id="GO:0046656">
    <property type="term" value="P:folic acid biosynthetic process"/>
    <property type="evidence" value="ECO:0007669"/>
    <property type="project" value="UniProtKB-KW"/>
</dbReference>